<name>G4TU07_SERID</name>
<gene>
    <name evidence="2" type="ORF">PIIN_08769</name>
</gene>
<dbReference type="Proteomes" id="UP000007148">
    <property type="component" value="Unassembled WGS sequence"/>
</dbReference>
<evidence type="ECO:0000256" key="1">
    <source>
        <dbReference type="SAM" id="MobiDB-lite"/>
    </source>
</evidence>
<dbReference type="InParanoid" id="G4TU07"/>
<feature type="region of interest" description="Disordered" evidence="1">
    <location>
        <begin position="1"/>
        <end position="182"/>
    </location>
</feature>
<feature type="compositionally biased region" description="Polar residues" evidence="1">
    <location>
        <begin position="68"/>
        <end position="85"/>
    </location>
</feature>
<proteinExistence type="predicted"/>
<reference evidence="2 3" key="1">
    <citation type="journal article" date="2011" name="PLoS Pathog.">
        <title>Endophytic Life Strategies Decoded by Genome and Transcriptome Analyses of the Mutualistic Root Symbiont Piriformospora indica.</title>
        <authorList>
            <person name="Zuccaro A."/>
            <person name="Lahrmann U."/>
            <person name="Guldener U."/>
            <person name="Langen G."/>
            <person name="Pfiffi S."/>
            <person name="Biedenkopf D."/>
            <person name="Wong P."/>
            <person name="Samans B."/>
            <person name="Grimm C."/>
            <person name="Basiewicz M."/>
            <person name="Murat C."/>
            <person name="Martin F."/>
            <person name="Kogel K.H."/>
        </authorList>
    </citation>
    <scope>NUCLEOTIDE SEQUENCE [LARGE SCALE GENOMIC DNA]</scope>
    <source>
        <strain evidence="2 3">DSM 11827</strain>
    </source>
</reference>
<feature type="compositionally biased region" description="Polar residues" evidence="1">
    <location>
        <begin position="41"/>
        <end position="52"/>
    </location>
</feature>
<evidence type="ECO:0000313" key="3">
    <source>
        <dbReference type="Proteomes" id="UP000007148"/>
    </source>
</evidence>
<sequence>MSPTVETAVSATKQSKDTHKYSKDSSSCLLQEPTRTHEHSTPPSQRAATATTAPLLDCEHAVDPQALQKPSNSPSSLPRQANGDYSPTLVGAPNGFELFGPSHHKKHSALGSSTAPEPFDYSIWNGQPEVDNNSRPAEAPRFPDVEALQTSNIPSSPSSPSSDSSYKTALESPRSDDSFHSARSSLLMSPTFRHASISLDEAVSRFAADRLDIELWAARVQSDEAS</sequence>
<dbReference type="AlphaFoldDB" id="G4TU07"/>
<evidence type="ECO:0000313" key="2">
    <source>
        <dbReference type="EMBL" id="CCA74800.1"/>
    </source>
</evidence>
<protein>
    <submittedName>
        <fullName evidence="2">Uncharacterized protein</fullName>
    </submittedName>
</protein>
<feature type="compositionally biased region" description="Basic and acidic residues" evidence="1">
    <location>
        <begin position="14"/>
        <end position="23"/>
    </location>
</feature>
<keyword evidence="3" id="KW-1185">Reference proteome</keyword>
<accession>G4TU07</accession>
<organism evidence="2 3">
    <name type="scientific">Serendipita indica (strain DSM 11827)</name>
    <name type="common">Root endophyte fungus</name>
    <name type="synonym">Piriformospora indica</name>
    <dbReference type="NCBI Taxonomy" id="1109443"/>
    <lineage>
        <taxon>Eukaryota</taxon>
        <taxon>Fungi</taxon>
        <taxon>Dikarya</taxon>
        <taxon>Basidiomycota</taxon>
        <taxon>Agaricomycotina</taxon>
        <taxon>Agaricomycetes</taxon>
        <taxon>Sebacinales</taxon>
        <taxon>Serendipitaceae</taxon>
        <taxon>Serendipita</taxon>
    </lineage>
</organism>
<comment type="caution">
    <text evidence="2">The sequence shown here is derived from an EMBL/GenBank/DDBJ whole genome shotgun (WGS) entry which is preliminary data.</text>
</comment>
<feature type="compositionally biased region" description="Polar residues" evidence="1">
    <location>
        <begin position="1"/>
        <end position="13"/>
    </location>
</feature>
<feature type="compositionally biased region" description="Low complexity" evidence="1">
    <location>
        <begin position="154"/>
        <end position="165"/>
    </location>
</feature>
<dbReference type="EMBL" id="CAFZ01000356">
    <property type="protein sequence ID" value="CCA74800.1"/>
    <property type="molecule type" value="Genomic_DNA"/>
</dbReference>
<dbReference type="HOGENOM" id="CLU_1225187_0_0_1"/>